<dbReference type="InterPro" id="IPR002563">
    <property type="entry name" value="Flavin_Rdtase-like_dom"/>
</dbReference>
<dbReference type="SMART" id="SM00903">
    <property type="entry name" value="Flavin_Reduct"/>
    <property type="match status" value="1"/>
</dbReference>
<dbReference type="InterPro" id="IPR012349">
    <property type="entry name" value="Split_barrel_FMN-bd"/>
</dbReference>
<evidence type="ECO:0000256" key="2">
    <source>
        <dbReference type="SAM" id="Phobius"/>
    </source>
</evidence>
<dbReference type="Gene3D" id="2.30.110.10">
    <property type="entry name" value="Electron Transport, Fmn-binding Protein, Chain A"/>
    <property type="match status" value="1"/>
</dbReference>
<dbReference type="GO" id="GO:0016646">
    <property type="term" value="F:oxidoreductase activity, acting on the CH-NH group of donors, NAD or NADP as acceptor"/>
    <property type="evidence" value="ECO:0007669"/>
    <property type="project" value="UniProtKB-ARBA"/>
</dbReference>
<sequence>MNKKEIAYTQYLSQTFDAMSQTGLLLSSTDGKGKNNIMAIGWGVVGIIWGKPVFMVLVRPSRFTYELIEATRDFTVNVPSRELEKVVSFCGSTSGRRCDKFKEQKLRAIAGKKVKSPMVDECLVHYECRVVHKNDVVASELAPDIPTMFYPEGDYHRLFFGQILCAYTNDELPPSFVSARR</sequence>
<dbReference type="Proteomes" id="UP000320781">
    <property type="component" value="Unassembled WGS sequence"/>
</dbReference>
<gene>
    <name evidence="4" type="ORF">E3J95_01440</name>
</gene>
<name>A0A523QLI6_UNCAE</name>
<dbReference type="Pfam" id="PF01613">
    <property type="entry name" value="Flavin_Reduct"/>
    <property type="match status" value="1"/>
</dbReference>
<evidence type="ECO:0000313" key="5">
    <source>
        <dbReference type="Proteomes" id="UP000320781"/>
    </source>
</evidence>
<evidence type="ECO:0000259" key="3">
    <source>
        <dbReference type="SMART" id="SM00903"/>
    </source>
</evidence>
<feature type="domain" description="Flavin reductase like" evidence="3">
    <location>
        <begin position="19"/>
        <end position="157"/>
    </location>
</feature>
<evidence type="ECO:0000313" key="4">
    <source>
        <dbReference type="EMBL" id="TES86639.1"/>
    </source>
</evidence>
<dbReference type="SUPFAM" id="SSF50475">
    <property type="entry name" value="FMN-binding split barrel"/>
    <property type="match status" value="1"/>
</dbReference>
<reference evidence="4 5" key="1">
    <citation type="submission" date="2019-03" db="EMBL/GenBank/DDBJ databases">
        <title>Metabolic potential of uncultured bacteria and archaea associated with petroleum seepage in deep-sea sediments.</title>
        <authorList>
            <person name="Dong X."/>
            <person name="Hubert C."/>
        </authorList>
    </citation>
    <scope>NUCLEOTIDE SEQUENCE [LARGE SCALE GENOMIC DNA]</scope>
    <source>
        <strain evidence="4">E44_bin92</strain>
    </source>
</reference>
<dbReference type="AlphaFoldDB" id="A0A523QLI6"/>
<keyword evidence="2" id="KW-0472">Membrane</keyword>
<dbReference type="GO" id="GO:0010181">
    <property type="term" value="F:FMN binding"/>
    <property type="evidence" value="ECO:0007669"/>
    <property type="project" value="InterPro"/>
</dbReference>
<evidence type="ECO:0000256" key="1">
    <source>
        <dbReference type="ARBA" id="ARBA00038054"/>
    </source>
</evidence>
<protein>
    <submittedName>
        <fullName evidence="4">Flavin reductase family protein</fullName>
    </submittedName>
</protein>
<keyword evidence="2" id="KW-0812">Transmembrane</keyword>
<dbReference type="EMBL" id="SOKU01000066">
    <property type="protein sequence ID" value="TES86639.1"/>
    <property type="molecule type" value="Genomic_DNA"/>
</dbReference>
<proteinExistence type="inferred from homology"/>
<comment type="similarity">
    <text evidence="1">Belongs to the flavoredoxin family.</text>
</comment>
<dbReference type="PANTHER" id="PTHR43567">
    <property type="entry name" value="FLAVOREDOXIN-RELATED-RELATED"/>
    <property type="match status" value="1"/>
</dbReference>
<dbReference type="InterPro" id="IPR052174">
    <property type="entry name" value="Flavoredoxin"/>
</dbReference>
<accession>A0A523QLI6</accession>
<feature type="transmembrane region" description="Helical" evidence="2">
    <location>
        <begin position="37"/>
        <end position="58"/>
    </location>
</feature>
<organism evidence="4 5">
    <name type="scientific">Aerophobetes bacterium</name>
    <dbReference type="NCBI Taxonomy" id="2030807"/>
    <lineage>
        <taxon>Bacteria</taxon>
        <taxon>Candidatus Aerophobota</taxon>
    </lineage>
</organism>
<dbReference type="PANTHER" id="PTHR43567:SF5">
    <property type="entry name" value="HYPOTHETICAL CYTOSOLIC PROTEIN"/>
    <property type="match status" value="1"/>
</dbReference>
<keyword evidence="2" id="KW-1133">Transmembrane helix</keyword>
<comment type="caution">
    <text evidence="4">The sequence shown here is derived from an EMBL/GenBank/DDBJ whole genome shotgun (WGS) entry which is preliminary data.</text>
</comment>